<dbReference type="Gene3D" id="3.60.21.10">
    <property type="match status" value="1"/>
</dbReference>
<reference evidence="4 5" key="2">
    <citation type="journal article" date="2010" name="BMC Genomics">
        <title>The genome of Geobacter bemidjiensis, exemplar for the subsurface clade of Geobacter species that predominate in Fe(III)-reducing subsurface environments.</title>
        <authorList>
            <person name="Aklujkar M."/>
            <person name="Young N.D."/>
            <person name="Holmes D."/>
            <person name="Chavan M."/>
            <person name="Risso C."/>
            <person name="Kiss H.E."/>
            <person name="Han C.S."/>
            <person name="Land M.L."/>
            <person name="Lovley D.R."/>
        </authorList>
    </citation>
    <scope>NUCLEOTIDE SEQUENCE [LARGE SCALE GENOMIC DNA]</scope>
    <source>
        <strain evidence="5">ATCC BAA-1014 / DSM 16622 / JCM 12645 / Bem</strain>
    </source>
</reference>
<dbReference type="STRING" id="404380.Gbem_1479"/>
<feature type="signal peptide" evidence="3">
    <location>
        <begin position="1"/>
        <end position="24"/>
    </location>
</feature>
<feature type="chain" id="PRO_5002832157" evidence="3">
    <location>
        <begin position="25"/>
        <end position="474"/>
    </location>
</feature>
<protein>
    <submittedName>
        <fullName evidence="4">Lipoprotein, putative</fullName>
    </submittedName>
</protein>
<dbReference type="PANTHER" id="PTHR10340:SF57">
    <property type="entry name" value="METALLOPHOS DOMAIN-CONTAINING PROTEIN"/>
    <property type="match status" value="1"/>
</dbReference>
<evidence type="ECO:0000256" key="3">
    <source>
        <dbReference type="SAM" id="SignalP"/>
    </source>
</evidence>
<dbReference type="RefSeq" id="WP_012529909.1">
    <property type="nucleotide sequence ID" value="NC_011146.1"/>
</dbReference>
<accession>B5E7W1</accession>
<dbReference type="GO" id="GO:0016787">
    <property type="term" value="F:hydrolase activity"/>
    <property type="evidence" value="ECO:0007669"/>
    <property type="project" value="UniProtKB-KW"/>
</dbReference>
<reference evidence="4 5" key="1">
    <citation type="submission" date="2008-07" db="EMBL/GenBank/DDBJ databases">
        <title>Complete sequence of Geobacter bemidjiensis BEM.</title>
        <authorList>
            <consortium name="US DOE Joint Genome Institute"/>
            <person name="Lucas S."/>
            <person name="Copeland A."/>
            <person name="Lapidus A."/>
            <person name="Glavina del Rio T."/>
            <person name="Dalin E."/>
            <person name="Tice H."/>
            <person name="Bruce D."/>
            <person name="Goodwin L."/>
            <person name="Pitluck S."/>
            <person name="Kiss H."/>
            <person name="Brettin T."/>
            <person name="Detter J.C."/>
            <person name="Han C."/>
            <person name="Kuske C.R."/>
            <person name="Schmutz J."/>
            <person name="Larimer F."/>
            <person name="Land M."/>
            <person name="Hauser L."/>
            <person name="Kyrpides N."/>
            <person name="Lykidis A."/>
            <person name="Lovley D."/>
            <person name="Richardson P."/>
        </authorList>
    </citation>
    <scope>NUCLEOTIDE SEQUENCE [LARGE SCALE GENOMIC DNA]</scope>
    <source>
        <strain evidence="5">ATCC BAA-1014 / DSM 16622 / JCM 12645 / Bem</strain>
    </source>
</reference>
<dbReference type="HOGENOM" id="CLU_038460_0_0_7"/>
<keyword evidence="1" id="KW-0378">Hydrolase</keyword>
<evidence type="ECO:0000313" key="5">
    <source>
        <dbReference type="Proteomes" id="UP000008825"/>
    </source>
</evidence>
<sequence>MMRNKAVRFLLGSYVLLVSVFMTGCSDSSNGSTSNVVVFSDVHFNPFYDPSLFPALVAADASQWEGIFRTSAITAPSAWGADSNYPLLALALSSIKQNRGDSPFVVFTGDILGHYLPQQFYGLYDPPNAHTPTAADIAAMKAFTDKAVAFFMLQVKAAVGDTPVLFALGNADSYTGLGPDSSFLANSAELFYTQFVNGTVDHRTFIDSFKGGGYYAAQPPGTNLMVIGLNTFEFSPSNAYFSTTANAPAVAAELAWLDTTLALAQATGRKVWLLMHVPPGADKSSTAQTVGADGHIATAVMLWDPGFQDDFLRVLAKYPGLITQTLVAHTHMDEYRIIAPNTVGVTTPSIAPYFGDNPAYKIFTVSRETWKATDYRALNYDLATMPGQFDSYYTFSTAYLMQGYLNDSMSQLSPLLRSDNSKQQLYRGYYFSGHNYAAPIGGLADPITDKTWPVYWCGTGHIDQREVVECVNAF</sequence>
<dbReference type="AlphaFoldDB" id="B5E7W1"/>
<dbReference type="InterPro" id="IPR029052">
    <property type="entry name" value="Metallo-depent_PP-like"/>
</dbReference>
<dbReference type="eggNOG" id="COG1409">
    <property type="taxonomic scope" value="Bacteria"/>
</dbReference>
<evidence type="ECO:0000256" key="1">
    <source>
        <dbReference type="ARBA" id="ARBA00022801"/>
    </source>
</evidence>
<dbReference type="SUPFAM" id="SSF56300">
    <property type="entry name" value="Metallo-dependent phosphatases"/>
    <property type="match status" value="1"/>
</dbReference>
<evidence type="ECO:0000256" key="2">
    <source>
        <dbReference type="ARBA" id="ARBA00023180"/>
    </source>
</evidence>
<keyword evidence="4" id="KW-0449">Lipoprotein</keyword>
<dbReference type="KEGG" id="gbm:Gbem_1479"/>
<gene>
    <name evidence="4" type="ordered locus">Gbem_1479</name>
</gene>
<dbReference type="OrthoDB" id="106957at2"/>
<dbReference type="Proteomes" id="UP000008825">
    <property type="component" value="Chromosome"/>
</dbReference>
<dbReference type="PANTHER" id="PTHR10340">
    <property type="entry name" value="SPHINGOMYELIN PHOSPHODIESTERASE"/>
    <property type="match status" value="1"/>
</dbReference>
<keyword evidence="5" id="KW-1185">Reference proteome</keyword>
<evidence type="ECO:0000313" key="4">
    <source>
        <dbReference type="EMBL" id="ACH38497.1"/>
    </source>
</evidence>
<name>B5E7W1_CITBB</name>
<dbReference type="EMBL" id="CP001124">
    <property type="protein sequence ID" value="ACH38497.1"/>
    <property type="molecule type" value="Genomic_DNA"/>
</dbReference>
<keyword evidence="2" id="KW-0325">Glycoprotein</keyword>
<organism evidence="4 5">
    <name type="scientific">Citrifermentans bemidjiense (strain ATCC BAA-1014 / DSM 16622 / JCM 12645 / Bem)</name>
    <name type="common">Geobacter bemidjiensis</name>
    <dbReference type="NCBI Taxonomy" id="404380"/>
    <lineage>
        <taxon>Bacteria</taxon>
        <taxon>Pseudomonadati</taxon>
        <taxon>Thermodesulfobacteriota</taxon>
        <taxon>Desulfuromonadia</taxon>
        <taxon>Geobacterales</taxon>
        <taxon>Geobacteraceae</taxon>
        <taxon>Citrifermentans</taxon>
    </lineage>
</organism>
<keyword evidence="3" id="KW-0732">Signal</keyword>
<dbReference type="PROSITE" id="PS51257">
    <property type="entry name" value="PROKAR_LIPOPROTEIN"/>
    <property type="match status" value="1"/>
</dbReference>
<proteinExistence type="predicted"/>